<accession>A0A8A2VGW5</accession>
<dbReference type="Proteomes" id="UP000663203">
    <property type="component" value="Chromosome"/>
</dbReference>
<keyword evidence="2" id="KW-0812">Transmembrane</keyword>
<evidence type="ECO:0000313" key="4">
    <source>
        <dbReference type="Proteomes" id="UP000663203"/>
    </source>
</evidence>
<evidence type="ECO:0000256" key="1">
    <source>
        <dbReference type="SAM" id="MobiDB-lite"/>
    </source>
</evidence>
<gene>
    <name evidence="3" type="ORF">J0X25_01235</name>
</gene>
<organism evidence="3 4">
    <name type="scientific">Haloterrigena alkaliphila</name>
    <dbReference type="NCBI Taxonomy" id="2816475"/>
    <lineage>
        <taxon>Archaea</taxon>
        <taxon>Methanobacteriati</taxon>
        <taxon>Methanobacteriota</taxon>
        <taxon>Stenosarchaea group</taxon>
        <taxon>Halobacteria</taxon>
        <taxon>Halobacteriales</taxon>
        <taxon>Natrialbaceae</taxon>
        <taxon>Haloterrigena</taxon>
    </lineage>
</organism>
<keyword evidence="4" id="KW-1185">Reference proteome</keyword>
<keyword evidence="2" id="KW-0472">Membrane</keyword>
<protein>
    <submittedName>
        <fullName evidence="3">Uncharacterized protein</fullName>
    </submittedName>
</protein>
<proteinExistence type="predicted"/>
<reference evidence="3 4" key="1">
    <citation type="submission" date="2021-03" db="EMBL/GenBank/DDBJ databases">
        <title>Haloterrigena longa sp. nov. and Haloterrigena limicola sp. nov., extremely halophilic archaea isolated from a salt lake.</title>
        <authorList>
            <person name="Henglin C."/>
        </authorList>
    </citation>
    <scope>NUCLEOTIDE SEQUENCE [LARGE SCALE GENOMIC DNA]</scope>
    <source>
        <strain evidence="3 4">KZCA68</strain>
    </source>
</reference>
<keyword evidence="2" id="KW-1133">Transmembrane helix</keyword>
<sequence>MSRGPGRGSERGPARSSTMAEPSNRLKGAFVLLVGFSGATIALQGDASLLVVALTALGGVVAGAALLWYLLWILG</sequence>
<dbReference type="AlphaFoldDB" id="A0A8A2VGW5"/>
<feature type="transmembrane region" description="Helical" evidence="2">
    <location>
        <begin position="26"/>
        <end position="43"/>
    </location>
</feature>
<dbReference type="RefSeq" id="WP_207289220.1">
    <property type="nucleotide sequence ID" value="NZ_CP071462.1"/>
</dbReference>
<feature type="transmembrane region" description="Helical" evidence="2">
    <location>
        <begin position="49"/>
        <end position="74"/>
    </location>
</feature>
<evidence type="ECO:0000313" key="3">
    <source>
        <dbReference type="EMBL" id="QSW99614.1"/>
    </source>
</evidence>
<name>A0A8A2VGW5_9EURY</name>
<evidence type="ECO:0000256" key="2">
    <source>
        <dbReference type="SAM" id="Phobius"/>
    </source>
</evidence>
<dbReference type="GeneID" id="63185886"/>
<dbReference type="EMBL" id="CP071462">
    <property type="protein sequence ID" value="QSW99614.1"/>
    <property type="molecule type" value="Genomic_DNA"/>
</dbReference>
<dbReference type="KEGG" id="hakz:J0X25_01235"/>
<feature type="region of interest" description="Disordered" evidence="1">
    <location>
        <begin position="1"/>
        <end position="21"/>
    </location>
</feature>